<organism evidence="3 4">
    <name type="scientific">Zymoseptoria tritici ST99CH_1A5</name>
    <dbReference type="NCBI Taxonomy" id="1276529"/>
    <lineage>
        <taxon>Eukaryota</taxon>
        <taxon>Fungi</taxon>
        <taxon>Dikarya</taxon>
        <taxon>Ascomycota</taxon>
        <taxon>Pezizomycotina</taxon>
        <taxon>Dothideomycetes</taxon>
        <taxon>Dothideomycetidae</taxon>
        <taxon>Mycosphaerellales</taxon>
        <taxon>Mycosphaerellaceae</taxon>
        <taxon>Zymoseptoria</taxon>
    </lineage>
</organism>
<accession>A0A1Y6L918</accession>
<keyword evidence="2" id="KW-0472">Membrane</keyword>
<protein>
    <submittedName>
        <fullName evidence="3">Uncharacterized protein</fullName>
    </submittedName>
</protein>
<feature type="transmembrane region" description="Helical" evidence="2">
    <location>
        <begin position="16"/>
        <end position="38"/>
    </location>
</feature>
<dbReference type="EMBL" id="LT882676">
    <property type="protein sequence ID" value="SMY19021.1"/>
    <property type="molecule type" value="Genomic_DNA"/>
</dbReference>
<name>A0A1Y6L918_ZYMTR</name>
<evidence type="ECO:0000256" key="1">
    <source>
        <dbReference type="SAM" id="MobiDB-lite"/>
    </source>
</evidence>
<reference evidence="3 4" key="1">
    <citation type="submission" date="2016-10" db="EMBL/GenBank/DDBJ databases">
        <authorList>
            <person name="Varghese N."/>
        </authorList>
    </citation>
    <scope>NUCLEOTIDE SEQUENCE [LARGE SCALE GENOMIC DNA]</scope>
</reference>
<keyword evidence="2" id="KW-1133">Transmembrane helix</keyword>
<dbReference type="Proteomes" id="UP000215453">
    <property type="component" value="Chromosome 1"/>
</dbReference>
<sequence>MGIIIFKTELSPFSTATGIIGLISFVFTLGTFLKVVWVNLGVMGQAPREVHSYLANLRTELLEGRANIRAMRKQSKKHTRAMRKEQSGETSIGIELNDVSLKTMADTVRHLMKRCRALEQSYLEPGEDGIDGLSKHRSRRGGSVSPYDHAAYASAPSGRRLTQDQGRRDDEEEDDAYWAQRIHTVNSTWIRRIARQVGGMSLAIHEYGQSIHHQEDMLRRMDERIPNASLGGRGVLA</sequence>
<gene>
    <name evidence="3" type="ORF">ZT1A5_G456</name>
</gene>
<evidence type="ECO:0000313" key="3">
    <source>
        <dbReference type="EMBL" id="SMY19021.1"/>
    </source>
</evidence>
<evidence type="ECO:0000313" key="4">
    <source>
        <dbReference type="Proteomes" id="UP000215453"/>
    </source>
</evidence>
<feature type="region of interest" description="Disordered" evidence="1">
    <location>
        <begin position="126"/>
        <end position="174"/>
    </location>
</feature>
<evidence type="ECO:0000256" key="2">
    <source>
        <dbReference type="SAM" id="Phobius"/>
    </source>
</evidence>
<dbReference type="AlphaFoldDB" id="A0A1Y6L918"/>
<proteinExistence type="predicted"/>
<keyword evidence="2" id="KW-0812">Transmembrane</keyword>